<keyword evidence="2" id="KW-1185">Reference proteome</keyword>
<dbReference type="AlphaFoldDB" id="A0A316VQI9"/>
<dbReference type="Proteomes" id="UP000245783">
    <property type="component" value="Unassembled WGS sequence"/>
</dbReference>
<dbReference type="RefSeq" id="XP_025367027.1">
    <property type="nucleotide sequence ID" value="XM_025511347.1"/>
</dbReference>
<evidence type="ECO:0000313" key="2">
    <source>
        <dbReference type="Proteomes" id="UP000245783"/>
    </source>
</evidence>
<proteinExistence type="predicted"/>
<evidence type="ECO:0000313" key="1">
    <source>
        <dbReference type="EMBL" id="PWN39867.1"/>
    </source>
</evidence>
<gene>
    <name evidence="1" type="ORF">IE81DRAFT_255138</name>
</gene>
<dbReference type="GeneID" id="37033217"/>
<dbReference type="InParanoid" id="A0A316VQI9"/>
<accession>A0A316VQI9</accession>
<reference evidence="1 2" key="1">
    <citation type="journal article" date="2018" name="Mol. Biol. Evol.">
        <title>Broad Genomic Sampling Reveals a Smut Pathogenic Ancestry of the Fungal Clade Ustilaginomycotina.</title>
        <authorList>
            <person name="Kijpornyongpan T."/>
            <person name="Mondo S.J."/>
            <person name="Barry K."/>
            <person name="Sandor L."/>
            <person name="Lee J."/>
            <person name="Lipzen A."/>
            <person name="Pangilinan J."/>
            <person name="LaButti K."/>
            <person name="Hainaut M."/>
            <person name="Henrissat B."/>
            <person name="Grigoriev I.V."/>
            <person name="Spatafora J.W."/>
            <person name="Aime M.C."/>
        </authorList>
    </citation>
    <scope>NUCLEOTIDE SEQUENCE [LARGE SCALE GENOMIC DNA]</scope>
    <source>
        <strain evidence="1 2">MCA 4658</strain>
    </source>
</reference>
<organism evidence="1 2">
    <name type="scientific">Ceraceosorus guamensis</name>
    <dbReference type="NCBI Taxonomy" id="1522189"/>
    <lineage>
        <taxon>Eukaryota</taxon>
        <taxon>Fungi</taxon>
        <taxon>Dikarya</taxon>
        <taxon>Basidiomycota</taxon>
        <taxon>Ustilaginomycotina</taxon>
        <taxon>Exobasidiomycetes</taxon>
        <taxon>Ceraceosorales</taxon>
        <taxon>Ceraceosoraceae</taxon>
        <taxon>Ceraceosorus</taxon>
    </lineage>
</organism>
<name>A0A316VQI9_9BASI</name>
<dbReference type="EMBL" id="KZ819440">
    <property type="protein sequence ID" value="PWN39867.1"/>
    <property type="molecule type" value="Genomic_DNA"/>
</dbReference>
<protein>
    <submittedName>
        <fullName evidence="1">Uncharacterized protein</fullName>
    </submittedName>
</protein>
<sequence>MDHRICARGASAIPRNTSSTDAPWCAGIALLIESSLLREPIERNSGKRHDRMPHLTSPHRTRVRLPCLSGRRCCRTCAGCLLHVMWSRKAWWWSSVVMRFGVTRFGVVRVGSSVVMRCSHPCSRNVCARPRSLALAIAIAGLLVCVPRLEGQPLLWRQFPIRIHHARFGSSLHRQLMRTGTGGTRARRGPHPRTRSACWWWWGVDRR</sequence>